<evidence type="ECO:0000313" key="2">
    <source>
        <dbReference type="EMBL" id="KAF2495144.1"/>
    </source>
</evidence>
<name>A0A6A6QSN3_9PEZI</name>
<evidence type="ECO:0008006" key="4">
    <source>
        <dbReference type="Google" id="ProtNLM"/>
    </source>
</evidence>
<dbReference type="PANTHER" id="PTHR35523">
    <property type="entry name" value="CELL WALL PROTEIN SED1"/>
    <property type="match status" value="1"/>
</dbReference>
<accession>A0A6A6QSN3</accession>
<dbReference type="AlphaFoldDB" id="A0A6A6QSN3"/>
<feature type="chain" id="PRO_5025444334" description="Clock-controlled protein 6" evidence="1">
    <location>
        <begin position="20"/>
        <end position="189"/>
    </location>
</feature>
<proteinExistence type="predicted"/>
<dbReference type="GO" id="GO:0031505">
    <property type="term" value="P:fungal-type cell wall organization"/>
    <property type="evidence" value="ECO:0007669"/>
    <property type="project" value="InterPro"/>
</dbReference>
<reference evidence="2" key="1">
    <citation type="journal article" date="2020" name="Stud. Mycol.">
        <title>101 Dothideomycetes genomes: a test case for predicting lifestyles and emergence of pathogens.</title>
        <authorList>
            <person name="Haridas S."/>
            <person name="Albert R."/>
            <person name="Binder M."/>
            <person name="Bloem J."/>
            <person name="Labutti K."/>
            <person name="Salamov A."/>
            <person name="Andreopoulos B."/>
            <person name="Baker S."/>
            <person name="Barry K."/>
            <person name="Bills G."/>
            <person name="Bluhm B."/>
            <person name="Cannon C."/>
            <person name="Castanera R."/>
            <person name="Culley D."/>
            <person name="Daum C."/>
            <person name="Ezra D."/>
            <person name="Gonzalez J."/>
            <person name="Henrissat B."/>
            <person name="Kuo A."/>
            <person name="Liang C."/>
            <person name="Lipzen A."/>
            <person name="Lutzoni F."/>
            <person name="Magnuson J."/>
            <person name="Mondo S."/>
            <person name="Nolan M."/>
            <person name="Ohm R."/>
            <person name="Pangilinan J."/>
            <person name="Park H.-J."/>
            <person name="Ramirez L."/>
            <person name="Alfaro M."/>
            <person name="Sun H."/>
            <person name="Tritt A."/>
            <person name="Yoshinaga Y."/>
            <person name="Zwiers L.-H."/>
            <person name="Turgeon B."/>
            <person name="Goodwin S."/>
            <person name="Spatafora J."/>
            <person name="Crous P."/>
            <person name="Grigoriev I."/>
        </authorList>
    </citation>
    <scope>NUCLEOTIDE SEQUENCE</scope>
    <source>
        <strain evidence="2">CBS 269.34</strain>
    </source>
</reference>
<dbReference type="GO" id="GO:0005199">
    <property type="term" value="F:structural constituent of cell wall"/>
    <property type="evidence" value="ECO:0007669"/>
    <property type="project" value="InterPro"/>
</dbReference>
<gene>
    <name evidence="2" type="ORF">BU16DRAFT_539141</name>
</gene>
<evidence type="ECO:0000313" key="3">
    <source>
        <dbReference type="Proteomes" id="UP000799750"/>
    </source>
</evidence>
<feature type="signal peptide" evidence="1">
    <location>
        <begin position="1"/>
        <end position="19"/>
    </location>
</feature>
<protein>
    <recommendedName>
        <fullName evidence="4">Clock-controlled protein 6</fullName>
    </recommendedName>
</protein>
<dbReference type="EMBL" id="MU004189">
    <property type="protein sequence ID" value="KAF2495144.1"/>
    <property type="molecule type" value="Genomic_DNA"/>
</dbReference>
<sequence length="189" mass="18961">MRFSSTVAATAALVAGVSANYGYGNFTASPVSYVTETYVDYTTVCPEATTLTIGESTYTVTEATTLTITACSCTLTKPVYTSLVTSCSTSAASAAPPAVYTSVAPASSPAPYYPIGTGSTPAYTPKPTGTGAYTAPIATFTGAAGQVGAASGAGLAALFGLVAYVLPIMDGQFLGIRLLSRSMTTGFLS</sequence>
<evidence type="ECO:0000256" key="1">
    <source>
        <dbReference type="SAM" id="SignalP"/>
    </source>
</evidence>
<dbReference type="Proteomes" id="UP000799750">
    <property type="component" value="Unassembled WGS sequence"/>
</dbReference>
<keyword evidence="1" id="KW-0732">Signal</keyword>
<organism evidence="2 3">
    <name type="scientific">Lophium mytilinum</name>
    <dbReference type="NCBI Taxonomy" id="390894"/>
    <lineage>
        <taxon>Eukaryota</taxon>
        <taxon>Fungi</taxon>
        <taxon>Dikarya</taxon>
        <taxon>Ascomycota</taxon>
        <taxon>Pezizomycotina</taxon>
        <taxon>Dothideomycetes</taxon>
        <taxon>Pleosporomycetidae</taxon>
        <taxon>Mytilinidiales</taxon>
        <taxon>Mytilinidiaceae</taxon>
        <taxon>Lophium</taxon>
    </lineage>
</organism>
<dbReference type="PANTHER" id="PTHR35523:SF1">
    <property type="entry name" value="CELL WALL PROTEIN SED1"/>
    <property type="match status" value="1"/>
</dbReference>
<keyword evidence="3" id="KW-1185">Reference proteome</keyword>
<dbReference type="InterPro" id="IPR038843">
    <property type="entry name" value="Sed1/Spi1"/>
</dbReference>
<dbReference type="GO" id="GO:0009277">
    <property type="term" value="C:fungal-type cell wall"/>
    <property type="evidence" value="ECO:0007669"/>
    <property type="project" value="TreeGrafter"/>
</dbReference>